<evidence type="ECO:0000256" key="10">
    <source>
        <dbReference type="SAM" id="MobiDB-lite"/>
    </source>
</evidence>
<evidence type="ECO:0000256" key="9">
    <source>
        <dbReference type="ARBA" id="ARBA00049515"/>
    </source>
</evidence>
<dbReference type="InterPro" id="IPR033728">
    <property type="entry name" value="ThrRS_core"/>
</dbReference>
<feature type="compositionally biased region" description="Polar residues" evidence="10">
    <location>
        <begin position="184"/>
        <end position="194"/>
    </location>
</feature>
<accession>A0A3N4HFH1</accession>
<evidence type="ECO:0000256" key="1">
    <source>
        <dbReference type="ARBA" id="ARBA00008226"/>
    </source>
</evidence>
<dbReference type="Proteomes" id="UP000275078">
    <property type="component" value="Unassembled WGS sequence"/>
</dbReference>
<dbReference type="GO" id="GO:0005739">
    <property type="term" value="C:mitochondrion"/>
    <property type="evidence" value="ECO:0007669"/>
    <property type="project" value="TreeGrafter"/>
</dbReference>
<evidence type="ECO:0000259" key="11">
    <source>
        <dbReference type="PROSITE" id="PS50862"/>
    </source>
</evidence>
<feature type="region of interest" description="Disordered" evidence="10">
    <location>
        <begin position="28"/>
        <end position="74"/>
    </location>
</feature>
<evidence type="ECO:0000256" key="3">
    <source>
        <dbReference type="ARBA" id="ARBA00022598"/>
    </source>
</evidence>
<gene>
    <name evidence="12" type="ORF">BJ508DRAFT_419845</name>
</gene>
<dbReference type="GO" id="GO:0005524">
    <property type="term" value="F:ATP binding"/>
    <property type="evidence" value="ECO:0007669"/>
    <property type="project" value="UniProtKB-KW"/>
</dbReference>
<dbReference type="Pfam" id="PF00587">
    <property type="entry name" value="tRNA-synt_2b"/>
    <property type="match status" value="1"/>
</dbReference>
<dbReference type="InterPro" id="IPR002320">
    <property type="entry name" value="Thr-tRNA-ligase_IIa"/>
</dbReference>
<protein>
    <recommendedName>
        <fullName evidence="2">threonine--tRNA ligase</fullName>
        <ecNumber evidence="2">6.1.1.3</ecNumber>
    </recommendedName>
    <alternativeName>
        <fullName evidence="8">Threonyl-tRNA synthetase</fullName>
    </alternativeName>
</protein>
<comment type="catalytic activity">
    <reaction evidence="9">
        <text>tRNA(Thr) + L-threonine + ATP = L-threonyl-tRNA(Thr) + AMP + diphosphate + H(+)</text>
        <dbReference type="Rhea" id="RHEA:24624"/>
        <dbReference type="Rhea" id="RHEA-COMP:9670"/>
        <dbReference type="Rhea" id="RHEA-COMP:9704"/>
        <dbReference type="ChEBI" id="CHEBI:15378"/>
        <dbReference type="ChEBI" id="CHEBI:30616"/>
        <dbReference type="ChEBI" id="CHEBI:33019"/>
        <dbReference type="ChEBI" id="CHEBI:57926"/>
        <dbReference type="ChEBI" id="CHEBI:78442"/>
        <dbReference type="ChEBI" id="CHEBI:78534"/>
        <dbReference type="ChEBI" id="CHEBI:456215"/>
        <dbReference type="EC" id="6.1.1.3"/>
    </reaction>
</comment>
<evidence type="ECO:0000313" key="13">
    <source>
        <dbReference type="Proteomes" id="UP000275078"/>
    </source>
</evidence>
<dbReference type="PRINTS" id="PR01047">
    <property type="entry name" value="TRNASYNTHTHR"/>
</dbReference>
<dbReference type="OrthoDB" id="5423599at2759"/>
<dbReference type="InterPro" id="IPR002314">
    <property type="entry name" value="aa-tRNA-synt_IIb"/>
</dbReference>
<dbReference type="AlphaFoldDB" id="A0A3N4HFH1"/>
<proteinExistence type="inferred from homology"/>
<keyword evidence="3" id="KW-0436">Ligase</keyword>
<sequence length="541" mass="60533">MRPPRIPLSRLTALRQPLLRRYCSCSVPSSRYAPSDINGSSKPSLNITREGTNRPNAEAAAHRRSLNTDNSPLSHRTITTSQSLLTHSPLSPGSPLFTPQGTHILAKLKEYLRAQYVRYGYDEVLTPTIYKRQLWQTSGHWDIFKDDMFEVRGRGAAADLPEPIAGAAPNDTPKHNAERHDAASTESIAGSEQGEQPYGLKPMNCPGHCLMFASKTHSYRDLPIRWAEFSPLHRNELASALSGLTRVRRFHQDDAHIFCRPSQIMTEIKATLEFIQETYTIFGLPQPSLVLSTRPETFLGEVATWEHAEGELKAALDESGLKWEENPGDGAFYGPKIDVLIRGTDGKMNQTATVQLDFQLPERFDLKYSTPVVKDGEGKTQGLGSGEDGEFARPVIIHRAVMGSLERFMALILENWKGKYPFWINPNQAVVLPISNDKVEQVEWAKKVQKIVAGVEIMEGGVGKVQSLGRRRFRVETDDRAQSLGSRLRQAKQKGFGFELVVGDQEVKDGTVTIERTKGKKEALTPHEVYQLFVETEAKFQ</sequence>
<evidence type="ECO:0000256" key="6">
    <source>
        <dbReference type="ARBA" id="ARBA00022917"/>
    </source>
</evidence>
<feature type="region of interest" description="Disordered" evidence="10">
    <location>
        <begin position="160"/>
        <end position="194"/>
    </location>
</feature>
<evidence type="ECO:0000256" key="5">
    <source>
        <dbReference type="ARBA" id="ARBA00022840"/>
    </source>
</evidence>
<dbReference type="InterPro" id="IPR036621">
    <property type="entry name" value="Anticodon-bd_dom_sf"/>
</dbReference>
<feature type="domain" description="Aminoacyl-transfer RNA synthetases class-II family profile" evidence="11">
    <location>
        <begin position="104"/>
        <end position="433"/>
    </location>
</feature>
<dbReference type="EC" id="6.1.1.3" evidence="2"/>
<dbReference type="Pfam" id="PF03129">
    <property type="entry name" value="HGTP_anticodon"/>
    <property type="match status" value="1"/>
</dbReference>
<reference evidence="12 13" key="1">
    <citation type="journal article" date="2018" name="Nat. Ecol. Evol.">
        <title>Pezizomycetes genomes reveal the molecular basis of ectomycorrhizal truffle lifestyle.</title>
        <authorList>
            <person name="Murat C."/>
            <person name="Payen T."/>
            <person name="Noel B."/>
            <person name="Kuo A."/>
            <person name="Morin E."/>
            <person name="Chen J."/>
            <person name="Kohler A."/>
            <person name="Krizsan K."/>
            <person name="Balestrini R."/>
            <person name="Da Silva C."/>
            <person name="Montanini B."/>
            <person name="Hainaut M."/>
            <person name="Levati E."/>
            <person name="Barry K.W."/>
            <person name="Belfiori B."/>
            <person name="Cichocki N."/>
            <person name="Clum A."/>
            <person name="Dockter R.B."/>
            <person name="Fauchery L."/>
            <person name="Guy J."/>
            <person name="Iotti M."/>
            <person name="Le Tacon F."/>
            <person name="Lindquist E.A."/>
            <person name="Lipzen A."/>
            <person name="Malagnac F."/>
            <person name="Mello A."/>
            <person name="Molinier V."/>
            <person name="Miyauchi S."/>
            <person name="Poulain J."/>
            <person name="Riccioni C."/>
            <person name="Rubini A."/>
            <person name="Sitrit Y."/>
            <person name="Splivallo R."/>
            <person name="Traeger S."/>
            <person name="Wang M."/>
            <person name="Zifcakova L."/>
            <person name="Wipf D."/>
            <person name="Zambonelli A."/>
            <person name="Paolocci F."/>
            <person name="Nowrousian M."/>
            <person name="Ottonello S."/>
            <person name="Baldrian P."/>
            <person name="Spatafora J.W."/>
            <person name="Henrissat B."/>
            <person name="Nagy L.G."/>
            <person name="Aury J.M."/>
            <person name="Wincker P."/>
            <person name="Grigoriev I.V."/>
            <person name="Bonfante P."/>
            <person name="Martin F.M."/>
        </authorList>
    </citation>
    <scope>NUCLEOTIDE SEQUENCE [LARGE SCALE GENOMIC DNA]</scope>
    <source>
        <strain evidence="12 13">RN42</strain>
    </source>
</reference>
<evidence type="ECO:0000313" key="12">
    <source>
        <dbReference type="EMBL" id="RPA71638.1"/>
    </source>
</evidence>
<dbReference type="InterPro" id="IPR006195">
    <property type="entry name" value="aa-tRNA-synth_II"/>
</dbReference>
<evidence type="ECO:0000256" key="2">
    <source>
        <dbReference type="ARBA" id="ARBA00013163"/>
    </source>
</evidence>
<dbReference type="STRING" id="1160509.A0A3N4HFH1"/>
<dbReference type="CDD" id="cd00771">
    <property type="entry name" value="ThrRS_core"/>
    <property type="match status" value="1"/>
</dbReference>
<evidence type="ECO:0000256" key="7">
    <source>
        <dbReference type="ARBA" id="ARBA00023146"/>
    </source>
</evidence>
<comment type="similarity">
    <text evidence="1">Belongs to the class-II aminoacyl-tRNA synthetase family.</text>
</comment>
<dbReference type="PROSITE" id="PS50862">
    <property type="entry name" value="AA_TRNA_LIGASE_II"/>
    <property type="match status" value="1"/>
</dbReference>
<dbReference type="PANTHER" id="PTHR11451:SF50">
    <property type="entry name" value="THREONINE--TRNA LIGASE, MITOCHONDRIAL"/>
    <property type="match status" value="1"/>
</dbReference>
<evidence type="ECO:0000256" key="8">
    <source>
        <dbReference type="ARBA" id="ARBA00031900"/>
    </source>
</evidence>
<dbReference type="Gene3D" id="3.40.50.800">
    <property type="entry name" value="Anticodon-binding domain"/>
    <property type="match status" value="1"/>
</dbReference>
<dbReference type="Gene3D" id="3.30.930.10">
    <property type="entry name" value="Bira Bifunctional Protein, Domain 2"/>
    <property type="match status" value="1"/>
</dbReference>
<dbReference type="EMBL" id="ML119911">
    <property type="protein sequence ID" value="RPA71638.1"/>
    <property type="molecule type" value="Genomic_DNA"/>
</dbReference>
<feature type="compositionally biased region" description="Polar residues" evidence="10">
    <location>
        <begin position="37"/>
        <end position="55"/>
    </location>
</feature>
<keyword evidence="4" id="KW-0547">Nucleotide-binding</keyword>
<dbReference type="PANTHER" id="PTHR11451">
    <property type="entry name" value="THREONINE-TRNA LIGASE"/>
    <property type="match status" value="1"/>
</dbReference>
<keyword evidence="5" id="KW-0067">ATP-binding</keyword>
<dbReference type="InterPro" id="IPR045864">
    <property type="entry name" value="aa-tRNA-synth_II/BPL/LPL"/>
</dbReference>
<organism evidence="12 13">
    <name type="scientific">Ascobolus immersus RN42</name>
    <dbReference type="NCBI Taxonomy" id="1160509"/>
    <lineage>
        <taxon>Eukaryota</taxon>
        <taxon>Fungi</taxon>
        <taxon>Dikarya</taxon>
        <taxon>Ascomycota</taxon>
        <taxon>Pezizomycotina</taxon>
        <taxon>Pezizomycetes</taxon>
        <taxon>Pezizales</taxon>
        <taxon>Ascobolaceae</taxon>
        <taxon>Ascobolus</taxon>
    </lineage>
</organism>
<dbReference type="InterPro" id="IPR004154">
    <property type="entry name" value="Anticodon-bd"/>
</dbReference>
<keyword evidence="7" id="KW-0030">Aminoacyl-tRNA synthetase</keyword>
<feature type="compositionally biased region" description="Basic and acidic residues" evidence="10">
    <location>
        <begin position="172"/>
        <end position="183"/>
    </location>
</feature>
<dbReference type="SUPFAM" id="SSF55681">
    <property type="entry name" value="Class II aaRS and biotin synthetases"/>
    <property type="match status" value="1"/>
</dbReference>
<name>A0A3N4HFH1_ASCIM</name>
<dbReference type="SUPFAM" id="SSF52954">
    <property type="entry name" value="Class II aaRS ABD-related"/>
    <property type="match status" value="1"/>
</dbReference>
<keyword evidence="13" id="KW-1185">Reference proteome</keyword>
<dbReference type="GO" id="GO:0006435">
    <property type="term" value="P:threonyl-tRNA aminoacylation"/>
    <property type="evidence" value="ECO:0007669"/>
    <property type="project" value="InterPro"/>
</dbReference>
<dbReference type="GO" id="GO:0004829">
    <property type="term" value="F:threonine-tRNA ligase activity"/>
    <property type="evidence" value="ECO:0007669"/>
    <property type="project" value="UniProtKB-EC"/>
</dbReference>
<evidence type="ECO:0000256" key="4">
    <source>
        <dbReference type="ARBA" id="ARBA00022741"/>
    </source>
</evidence>
<keyword evidence="6" id="KW-0648">Protein biosynthesis</keyword>